<evidence type="ECO:0000256" key="1">
    <source>
        <dbReference type="SAM" id="Coils"/>
    </source>
</evidence>
<feature type="compositionally biased region" description="Polar residues" evidence="2">
    <location>
        <begin position="390"/>
        <end position="406"/>
    </location>
</feature>
<proteinExistence type="predicted"/>
<keyword evidence="1" id="KW-0175">Coiled coil</keyword>
<evidence type="ECO:0000313" key="3">
    <source>
        <dbReference type="EMBL" id="KAH6827982.1"/>
    </source>
</evidence>
<evidence type="ECO:0000256" key="2">
    <source>
        <dbReference type="SAM" id="MobiDB-lite"/>
    </source>
</evidence>
<gene>
    <name evidence="3" type="ORF">C2S53_015145</name>
</gene>
<reference evidence="3 4" key="1">
    <citation type="journal article" date="2021" name="Nat. Commun.">
        <title>Incipient diploidization of the medicinal plant Perilla within 10,000 years.</title>
        <authorList>
            <person name="Zhang Y."/>
            <person name="Shen Q."/>
            <person name="Leng L."/>
            <person name="Zhang D."/>
            <person name="Chen S."/>
            <person name="Shi Y."/>
            <person name="Ning Z."/>
            <person name="Chen S."/>
        </authorList>
    </citation>
    <scope>NUCLEOTIDE SEQUENCE [LARGE SCALE GENOMIC DNA]</scope>
    <source>
        <strain evidence="4">cv. PC099</strain>
    </source>
</reference>
<dbReference type="Gene3D" id="6.10.250.1310">
    <property type="match status" value="1"/>
</dbReference>
<dbReference type="InterPro" id="IPR039322">
    <property type="entry name" value="MOM1"/>
</dbReference>
<feature type="coiled-coil region" evidence="1">
    <location>
        <begin position="289"/>
        <end position="324"/>
    </location>
</feature>
<feature type="region of interest" description="Disordered" evidence="2">
    <location>
        <begin position="869"/>
        <end position="892"/>
    </location>
</feature>
<dbReference type="GO" id="GO:0031507">
    <property type="term" value="P:heterochromatin formation"/>
    <property type="evidence" value="ECO:0007669"/>
    <property type="project" value="InterPro"/>
</dbReference>
<feature type="region of interest" description="Disordered" evidence="2">
    <location>
        <begin position="381"/>
        <end position="430"/>
    </location>
</feature>
<dbReference type="PANTHER" id="PTHR35116:SF2">
    <property type="entry name" value="ATP-DEPENDENT HELICASE FAMILY PROTEIN-RELATED"/>
    <property type="match status" value="1"/>
</dbReference>
<keyword evidence="4" id="KW-1185">Reference proteome</keyword>
<feature type="region of interest" description="Disordered" evidence="2">
    <location>
        <begin position="1"/>
        <end position="66"/>
    </location>
</feature>
<name>A0AAD4P6W8_PERFH</name>
<feature type="compositionally biased region" description="Low complexity" evidence="2">
    <location>
        <begin position="413"/>
        <end position="427"/>
    </location>
</feature>
<dbReference type="EMBL" id="SDAM02000132">
    <property type="protein sequence ID" value="KAH6827982.1"/>
    <property type="molecule type" value="Genomic_DNA"/>
</dbReference>
<comment type="caution">
    <text evidence="3">The sequence shown here is derived from an EMBL/GenBank/DDBJ whole genome shotgun (WGS) entry which is preliminary data.</text>
</comment>
<feature type="compositionally biased region" description="Basic and acidic residues" evidence="2">
    <location>
        <begin position="55"/>
        <end position="64"/>
    </location>
</feature>
<feature type="coiled-coil region" evidence="1">
    <location>
        <begin position="1061"/>
        <end position="1114"/>
    </location>
</feature>
<evidence type="ECO:0000313" key="4">
    <source>
        <dbReference type="Proteomes" id="UP001190926"/>
    </source>
</evidence>
<sequence>MLKSKTRIPSSPPLMNRKSESTQKCNAPSIPRRCVISRGNFSSSSSGSKQCAGIDKSESNINKEKTRKKEKYITQVTMEAEKAEVHPESIALQTKKMTGHSFKSRLKRKCEKEIVPEDLALGKSEKRMNCRGIEERVHSASSKKKRRLKKKYLQCSPDKVDLSIDLLLAEEDIDIEDRIPLQQKQSLEIKGAGNSTCEEHYEGHTTLHQKPALENKSCGSDDSCNVLIDLQRKCGKRMKKLIQKQKGQIQAFHRGWEDSISKVETDRQLEAAFIRCVYGLNDPEKMQRLKILDDKFAKKMEENKVLKEKQLLDLEEEHLAARNEESRKSATWMSIAKARISGKLTSCCNTRSFGSQHEKVSGCSESRTRILGTEDAVTFTGKHGADTKSSRTVQGKQVVQSNNSDCATAEEVGSNAPNGNPSNSINSRQKNEDGITFSDISIPAVVEQQINQPKHLGTGESICANISASGERVPGEMQSLELHGNIPAELEDVDNANPVDLSSNTLSEGLGEEDAIDLPDAEQLTQPKHFDSGERIFANPPDSGEKVPGERQSLELHGDIPAELPETVANEIVDNANLVDLITNTPIEGLCEGDAIDLPDADQLIQPKHFGSGQRIFANLPDSGERDPGEIQQPLELHKDIPAELAETVTREIVDDANTAELSTNTSIKGFGEGDAIYLPDALLNERNETDGTTIDDLDLAGQVLKTSEQTKASPHPCLLLPLRVQEVQDLMSAKMQDYGVQVVGKVNSPPPEVVVSEHVDTATHLLLNIEPRDLEKLPIETQSSSRTEVASTKTIDTLIAEQSSIKLQDQDASVVKDQVTLQIEVSDSQRVDTVAPIAASEIGGTAKTSQSNIELQDQVEPAIETQSTSRIEVAPSENTNNTTPVQSSTELQDEDALIAENQVGLEIEVSNSGLADNTTPVQVQSHVDAPAIENCEQLRLMPIDTSPSCNQLPFVELGSQIHNPGRNTSGAAETEMHSHESTSQLREYVEPQSNYHDVGPESQSSHETSVEISTSFQNNVTTEGVASTTEIPHQDILQLGDVIHIPGQEAAAWNPPSMFAESLQKELERICKETEQLQKIHEDTVSLLKSECAKEMREIQNKYELKLQDAQAQLILKKNGLNQNQNKILMNKLLADACSYNCLWSTWPPILLQSSPSSHMQYHQHVVTPVGATALPPAPNQQIASLFGQTMQQISVPHFTGFGPATSQCFPARPVQSSPHAAAISSIGINGAISRPQVNDAASYPRFGGGDVYSSAASHLRASIPAASSSSIAAASMLSALRNLQQQQQQQWLSSSQNPQRLGWQPALSHASSLSALELLMDMEHHPQQPGNHTSMNSSFGSLRQSCLDTPGNVQGNQRFCAAASNAICLSDDE</sequence>
<dbReference type="Proteomes" id="UP001190926">
    <property type="component" value="Unassembled WGS sequence"/>
</dbReference>
<dbReference type="PANTHER" id="PTHR35116">
    <property type="entry name" value="HELICASE PROTEIN MOM1"/>
    <property type="match status" value="1"/>
</dbReference>
<accession>A0AAD4P6W8</accession>
<organism evidence="3 4">
    <name type="scientific">Perilla frutescens var. hirtella</name>
    <name type="common">Perilla citriodora</name>
    <name type="synonym">Perilla setoyensis</name>
    <dbReference type="NCBI Taxonomy" id="608512"/>
    <lineage>
        <taxon>Eukaryota</taxon>
        <taxon>Viridiplantae</taxon>
        <taxon>Streptophyta</taxon>
        <taxon>Embryophyta</taxon>
        <taxon>Tracheophyta</taxon>
        <taxon>Spermatophyta</taxon>
        <taxon>Magnoliopsida</taxon>
        <taxon>eudicotyledons</taxon>
        <taxon>Gunneridae</taxon>
        <taxon>Pentapetalae</taxon>
        <taxon>asterids</taxon>
        <taxon>lamiids</taxon>
        <taxon>Lamiales</taxon>
        <taxon>Lamiaceae</taxon>
        <taxon>Nepetoideae</taxon>
        <taxon>Elsholtzieae</taxon>
        <taxon>Perilla</taxon>
    </lineage>
</organism>
<feature type="compositionally biased region" description="Polar residues" evidence="2">
    <location>
        <begin position="869"/>
        <end position="891"/>
    </location>
</feature>
<protein>
    <submittedName>
        <fullName evidence="3">Uncharacterized protein</fullName>
    </submittedName>
</protein>
<feature type="region of interest" description="Disordered" evidence="2">
    <location>
        <begin position="965"/>
        <end position="984"/>
    </location>
</feature>